<organism evidence="2 3">
    <name type="scientific">Microcystis wesenbergii TW10</name>
    <dbReference type="NCBI Taxonomy" id="2060474"/>
    <lineage>
        <taxon>Bacteria</taxon>
        <taxon>Bacillati</taxon>
        <taxon>Cyanobacteriota</taxon>
        <taxon>Cyanophyceae</taxon>
        <taxon>Oscillatoriophycideae</taxon>
        <taxon>Chroococcales</taxon>
        <taxon>Microcystaceae</taxon>
        <taxon>Microcystis</taxon>
    </lineage>
</organism>
<dbReference type="AlphaFoldDB" id="A0A3E0LN35"/>
<name>A0A3E0LN35_9CHRO</name>
<evidence type="ECO:0000259" key="1">
    <source>
        <dbReference type="Pfam" id="PF12804"/>
    </source>
</evidence>
<dbReference type="GO" id="GO:0016779">
    <property type="term" value="F:nucleotidyltransferase activity"/>
    <property type="evidence" value="ECO:0007669"/>
    <property type="project" value="UniProtKB-ARBA"/>
</dbReference>
<comment type="caution">
    <text evidence="2">The sequence shown here is derived from an EMBL/GenBank/DDBJ whole genome shotgun (WGS) entry which is preliminary data.</text>
</comment>
<dbReference type="InterPro" id="IPR029044">
    <property type="entry name" value="Nucleotide-diphossugar_trans"/>
</dbReference>
<dbReference type="PANTHER" id="PTHR43777">
    <property type="entry name" value="MOLYBDENUM COFACTOR CYTIDYLYLTRANSFERASE"/>
    <property type="match status" value="1"/>
</dbReference>
<evidence type="ECO:0000313" key="3">
    <source>
        <dbReference type="Proteomes" id="UP000257002"/>
    </source>
</evidence>
<dbReference type="PANTHER" id="PTHR43777:SF1">
    <property type="entry name" value="MOLYBDENUM COFACTOR CYTIDYLYLTRANSFERASE"/>
    <property type="match status" value="1"/>
</dbReference>
<sequence>MSVAIAILAAGRGSRLGGDIPKPLVTLKGRSLLDHALVAAAASKLHPVFVVVGYQHEAIVSTLPASVQPIYNYDWASGIGSSLRAALQAVASHPSIEALCIGLADQPLIGSQSYRCLALAHERGATLAVATYEGARRNPVLLSRCLWQEAMNLKGDRGAKVLMQDYPVVEVPCEGTGIPQDIDTPEDFAKMRQYFSSTISRRS</sequence>
<dbReference type="EMBL" id="QQWD01000024">
    <property type="protein sequence ID" value="REJ48951.1"/>
    <property type="molecule type" value="Genomic_DNA"/>
</dbReference>
<dbReference type="Gene3D" id="3.90.550.10">
    <property type="entry name" value="Spore Coat Polysaccharide Biosynthesis Protein SpsA, Chain A"/>
    <property type="match status" value="1"/>
</dbReference>
<dbReference type="CDD" id="cd04182">
    <property type="entry name" value="GT_2_like_f"/>
    <property type="match status" value="1"/>
</dbReference>
<protein>
    <submittedName>
        <fullName evidence="2">Nucleotidyltransferase family protein</fullName>
    </submittedName>
</protein>
<accession>A0A3E0LN35</accession>
<feature type="domain" description="MobA-like NTP transferase" evidence="1">
    <location>
        <begin position="6"/>
        <end position="166"/>
    </location>
</feature>
<gene>
    <name evidence="2" type="ORF">DWQ51_18295</name>
</gene>
<evidence type="ECO:0000313" key="2">
    <source>
        <dbReference type="EMBL" id="REJ48951.1"/>
    </source>
</evidence>
<dbReference type="Pfam" id="PF12804">
    <property type="entry name" value="NTP_transf_3"/>
    <property type="match status" value="1"/>
</dbReference>
<keyword evidence="2" id="KW-0808">Transferase</keyword>
<dbReference type="SUPFAM" id="SSF53448">
    <property type="entry name" value="Nucleotide-diphospho-sugar transferases"/>
    <property type="match status" value="1"/>
</dbReference>
<reference evidence="2 3" key="1">
    <citation type="submission" date="2017-10" db="EMBL/GenBank/DDBJ databases">
        <title>A large-scale comparative metagenomic study reveals the eutrophication-driven functional interactions in six Microcystis-epibionts communities.</title>
        <authorList>
            <person name="Li Q."/>
            <person name="Lin F."/>
        </authorList>
    </citation>
    <scope>NUCLEOTIDE SEQUENCE [LARGE SCALE GENOMIC DNA]</scope>
    <source>
        <strain evidence="2">TW10</strain>
    </source>
</reference>
<proteinExistence type="predicted"/>
<dbReference type="InterPro" id="IPR025877">
    <property type="entry name" value="MobA-like_NTP_Trfase"/>
</dbReference>
<dbReference type="Proteomes" id="UP000257002">
    <property type="component" value="Unassembled WGS sequence"/>
</dbReference>